<proteinExistence type="predicted"/>
<gene>
    <name evidence="1" type="ORF">METZ01_LOCUS385773</name>
</gene>
<dbReference type="EMBL" id="UINC01143788">
    <property type="protein sequence ID" value="SVD32919.1"/>
    <property type="molecule type" value="Genomic_DNA"/>
</dbReference>
<evidence type="ECO:0000313" key="1">
    <source>
        <dbReference type="EMBL" id="SVD32919.1"/>
    </source>
</evidence>
<reference evidence="1" key="1">
    <citation type="submission" date="2018-05" db="EMBL/GenBank/DDBJ databases">
        <authorList>
            <person name="Lanie J.A."/>
            <person name="Ng W.-L."/>
            <person name="Kazmierczak K.M."/>
            <person name="Andrzejewski T.M."/>
            <person name="Davidsen T.M."/>
            <person name="Wayne K.J."/>
            <person name="Tettelin H."/>
            <person name="Glass J.I."/>
            <person name="Rusch D."/>
            <person name="Podicherti R."/>
            <person name="Tsui H.-C.T."/>
            <person name="Winkler M.E."/>
        </authorList>
    </citation>
    <scope>NUCLEOTIDE SEQUENCE</scope>
</reference>
<sequence>MQGVVFLGDRELEIQNFVDPSPGPEEVVL</sequence>
<protein>
    <submittedName>
        <fullName evidence="1">Uncharacterized protein</fullName>
    </submittedName>
</protein>
<name>A0A382UF72_9ZZZZ</name>
<accession>A0A382UF72</accession>
<feature type="non-terminal residue" evidence="1">
    <location>
        <position position="29"/>
    </location>
</feature>
<dbReference type="AlphaFoldDB" id="A0A382UF72"/>
<organism evidence="1">
    <name type="scientific">marine metagenome</name>
    <dbReference type="NCBI Taxonomy" id="408172"/>
    <lineage>
        <taxon>unclassified sequences</taxon>
        <taxon>metagenomes</taxon>
        <taxon>ecological metagenomes</taxon>
    </lineage>
</organism>